<dbReference type="SUPFAM" id="SSF47413">
    <property type="entry name" value="lambda repressor-like DNA-binding domains"/>
    <property type="match status" value="1"/>
</dbReference>
<dbReference type="AlphaFoldDB" id="A0A0F9PHN1"/>
<dbReference type="InterPro" id="IPR010982">
    <property type="entry name" value="Lambda_DNA-bd_dom_sf"/>
</dbReference>
<reference evidence="2" key="1">
    <citation type="journal article" date="2015" name="Nature">
        <title>Complex archaea that bridge the gap between prokaryotes and eukaryotes.</title>
        <authorList>
            <person name="Spang A."/>
            <person name="Saw J.H."/>
            <person name="Jorgensen S.L."/>
            <person name="Zaremba-Niedzwiedzka K."/>
            <person name="Martijn J."/>
            <person name="Lind A.E."/>
            <person name="van Eijk R."/>
            <person name="Schleper C."/>
            <person name="Guy L."/>
            <person name="Ettema T.J."/>
        </authorList>
    </citation>
    <scope>NUCLEOTIDE SEQUENCE</scope>
</reference>
<name>A0A0F9PHN1_9ZZZZ</name>
<proteinExistence type="predicted"/>
<protein>
    <recommendedName>
        <fullName evidence="1">HTH cro/C1-type domain-containing protein</fullName>
    </recommendedName>
</protein>
<comment type="caution">
    <text evidence="2">The sequence shown here is derived from an EMBL/GenBank/DDBJ whole genome shotgun (WGS) entry which is preliminary data.</text>
</comment>
<gene>
    <name evidence="2" type="ORF">LCGC14_1214980</name>
</gene>
<dbReference type="EMBL" id="LAZR01006350">
    <property type="protein sequence ID" value="KKM92787.1"/>
    <property type="molecule type" value="Genomic_DNA"/>
</dbReference>
<dbReference type="PROSITE" id="PS50943">
    <property type="entry name" value="HTH_CROC1"/>
    <property type="match status" value="1"/>
</dbReference>
<dbReference type="GO" id="GO:0003677">
    <property type="term" value="F:DNA binding"/>
    <property type="evidence" value="ECO:0007669"/>
    <property type="project" value="InterPro"/>
</dbReference>
<dbReference type="InterPro" id="IPR001387">
    <property type="entry name" value="Cro/C1-type_HTH"/>
</dbReference>
<organism evidence="2">
    <name type="scientific">marine sediment metagenome</name>
    <dbReference type="NCBI Taxonomy" id="412755"/>
    <lineage>
        <taxon>unclassified sequences</taxon>
        <taxon>metagenomes</taxon>
        <taxon>ecological metagenomes</taxon>
    </lineage>
</organism>
<evidence type="ECO:0000259" key="1">
    <source>
        <dbReference type="PROSITE" id="PS50943"/>
    </source>
</evidence>
<feature type="domain" description="HTH cro/C1-type" evidence="1">
    <location>
        <begin position="53"/>
        <end position="74"/>
    </location>
</feature>
<sequence length="86" mass="9592">MTERRGRPRIHGVMTPYARLLSNHIDGRSVVDVARAWGVPRWVLDDGLRQESKSPSARYLSKVAKGLGLSVEELLDKIAPQEVPTT</sequence>
<dbReference type="Gene3D" id="1.10.260.40">
    <property type="entry name" value="lambda repressor-like DNA-binding domains"/>
    <property type="match status" value="1"/>
</dbReference>
<evidence type="ECO:0000313" key="2">
    <source>
        <dbReference type="EMBL" id="KKM92787.1"/>
    </source>
</evidence>
<accession>A0A0F9PHN1</accession>